<keyword evidence="3 9" id="KW-0378">Hydrolase</keyword>
<proteinExistence type="predicted"/>
<dbReference type="Pfam" id="PF10566">
    <property type="entry name" value="Glyco_hydro_97"/>
    <property type="match status" value="1"/>
</dbReference>
<feature type="domain" description="Glycosyl-hydrolase 97 catalytic" evidence="6">
    <location>
        <begin position="269"/>
        <end position="413"/>
    </location>
</feature>
<dbReference type="CDD" id="cd04081">
    <property type="entry name" value="CBM35_galactosidase-like"/>
    <property type="match status" value="1"/>
</dbReference>
<dbReference type="InterPro" id="IPR008979">
    <property type="entry name" value="Galactose-bd-like_sf"/>
</dbReference>
<dbReference type="InterPro" id="IPR029486">
    <property type="entry name" value="GH97_N"/>
</dbReference>
<evidence type="ECO:0000259" key="6">
    <source>
        <dbReference type="Pfam" id="PF10566"/>
    </source>
</evidence>
<comment type="cofactor">
    <cofactor evidence="1">
        <name>Ca(2+)</name>
        <dbReference type="ChEBI" id="CHEBI:29108"/>
    </cofactor>
</comment>
<feature type="domain" description="Glycosyl-hydrolase 97 C-terminal oligomerisation" evidence="8">
    <location>
        <begin position="503"/>
        <end position="595"/>
    </location>
</feature>
<dbReference type="InterPro" id="IPR017853">
    <property type="entry name" value="GH"/>
</dbReference>
<dbReference type="InterPro" id="IPR014718">
    <property type="entry name" value="GH-type_carb-bd"/>
</dbReference>
<dbReference type="PANTHER" id="PTHR35803">
    <property type="entry name" value="GLUCAN 1,4-ALPHA-GLUCOSIDASE SUSB-RELATED"/>
    <property type="match status" value="1"/>
</dbReference>
<dbReference type="Pfam" id="PF14509">
    <property type="entry name" value="GH97_C"/>
    <property type="match status" value="1"/>
</dbReference>
<dbReference type="Proteomes" id="UP000757103">
    <property type="component" value="Unassembled WGS sequence"/>
</dbReference>
<dbReference type="InterPro" id="IPR029483">
    <property type="entry name" value="GH97_C"/>
</dbReference>
<dbReference type="AlphaFoldDB" id="A0A921MRB9"/>
<accession>A0A921MRB9</accession>
<dbReference type="SUPFAM" id="SSF49785">
    <property type="entry name" value="Galactose-binding domain-like"/>
    <property type="match status" value="1"/>
</dbReference>
<dbReference type="Gene3D" id="3.20.20.70">
    <property type="entry name" value="Aldolase class I"/>
    <property type="match status" value="1"/>
</dbReference>
<keyword evidence="5" id="KW-0326">Glycosidase</keyword>
<name>A0A921MRB9_9BACT</name>
<protein>
    <submittedName>
        <fullName evidence="9">Glycoside hydrolase family 97 catalytic domain-containing protein</fullName>
    </submittedName>
</protein>
<evidence type="ECO:0000259" key="8">
    <source>
        <dbReference type="Pfam" id="PF14509"/>
    </source>
</evidence>
<organism evidence="9 10">
    <name type="scientific">Barnesiella viscericola</name>
    <dbReference type="NCBI Taxonomy" id="397865"/>
    <lineage>
        <taxon>Bacteria</taxon>
        <taxon>Pseudomonadati</taxon>
        <taxon>Bacteroidota</taxon>
        <taxon>Bacteroidia</taxon>
        <taxon>Bacteroidales</taxon>
        <taxon>Barnesiellaceae</taxon>
        <taxon>Barnesiella</taxon>
    </lineage>
</organism>
<dbReference type="InterPro" id="IPR019563">
    <property type="entry name" value="GH97_catalytic"/>
</dbReference>
<reference evidence="9" key="2">
    <citation type="submission" date="2021-09" db="EMBL/GenBank/DDBJ databases">
        <authorList>
            <person name="Gilroy R."/>
        </authorList>
    </citation>
    <scope>NUCLEOTIDE SEQUENCE</scope>
    <source>
        <strain evidence="9">CHK121-7720</strain>
    </source>
</reference>
<evidence type="ECO:0000256" key="1">
    <source>
        <dbReference type="ARBA" id="ARBA00001913"/>
    </source>
</evidence>
<reference evidence="9" key="1">
    <citation type="journal article" date="2021" name="PeerJ">
        <title>Extensive microbial diversity within the chicken gut microbiome revealed by metagenomics and culture.</title>
        <authorList>
            <person name="Gilroy R."/>
            <person name="Ravi A."/>
            <person name="Getino M."/>
            <person name="Pursley I."/>
            <person name="Horton D.L."/>
            <person name="Alikhan N.F."/>
            <person name="Baker D."/>
            <person name="Gharbi K."/>
            <person name="Hall N."/>
            <person name="Watson M."/>
            <person name="Adriaenssens E.M."/>
            <person name="Foster-Nyarko E."/>
            <person name="Jarju S."/>
            <person name="Secka A."/>
            <person name="Antonio M."/>
            <person name="Oren A."/>
            <person name="Chaudhuri R.R."/>
            <person name="La Ragione R."/>
            <person name="Hildebrand F."/>
            <person name="Pallen M.J."/>
        </authorList>
    </citation>
    <scope>NUCLEOTIDE SEQUENCE</scope>
    <source>
        <strain evidence="9">CHK121-7720</strain>
    </source>
</reference>
<gene>
    <name evidence="9" type="ORF">K8U91_04070</name>
</gene>
<dbReference type="Gene3D" id="2.60.120.260">
    <property type="entry name" value="Galactose-binding domain-like"/>
    <property type="match status" value="1"/>
</dbReference>
<dbReference type="GO" id="GO:0030246">
    <property type="term" value="F:carbohydrate binding"/>
    <property type="evidence" value="ECO:0007669"/>
    <property type="project" value="InterPro"/>
</dbReference>
<sequence>MAQNPLASVSSPDGKLRIDIAQTDGQGTTYEVYKNGTQLIAPSRLGLSISSSNLSNLQYSTSSVTAIDESYSLPTGKVDPYTNSCNELKVEFIGSLGKKINIYFRAYNEGAALRYEIDGIENGQLSEESTEINVAQLESVWAQKYQKSYETTYDERSWSEMVSLTEGMGSPVLVKTTGDTYLLLTEAYNTGAYATSKLIAHSTTGSFGFQPVGTVNLVIPFLSPWRVIMAGTLAEIVESTLIENLCNAASTDDWSWVKPGRASWNWGGEDADNVISYDIATEYVDMAAHMGWEYFLLDDGWESTRDNWNGAEDTRRIIDYARSQSVDVLLWANQNKFSSDPAQIKSILNEWKSWGAKGVKIDFWEDDSQAMIKKYDAFMQAAAELQLVVDLHGCTRPSGLRRQWPHLLTSEAVWGGELYLGNRVKLPASHNIMLVLTRNVVGPMDYTPGEFATKWGSVSQLTSWAHQVALFTLYESGVQCYVDRPDHYRNSIVESFLKSIPVVWDETRLLEASPESYVTLARRKGSEWFVASIADQPRTWHLSLDFLDAGKTYYGYIYKDGGCKAEIAFEYMPNLSAGQTIDIPILEEGGATVMLSESPNLPKPWQKTYEAEEVRTFGKKETDEAHLCSGDKYVSGLGRGNRLPFTVQVDEDGDYALTLFYMTDTDRNAYLAVDGGEKLYYAFASSGGLTGSHLSMKALILSLQAGEHSIEIGNENELAPNFDRITLKKVVDSTTSGIESLPDDKPQYAIKTWGNTLHVAPQSGETTCTLFTLDGRVHSRHNLAAGEELTLVLPHGYYIVNLNTEHNAYSQKIIL</sequence>
<comment type="subunit">
    <text evidence="2">Monomer.</text>
</comment>
<dbReference type="GO" id="GO:0016798">
    <property type="term" value="F:hydrolase activity, acting on glycosyl bonds"/>
    <property type="evidence" value="ECO:0007669"/>
    <property type="project" value="UniProtKB-KW"/>
</dbReference>
<dbReference type="Gene3D" id="2.70.98.10">
    <property type="match status" value="1"/>
</dbReference>
<evidence type="ECO:0000256" key="3">
    <source>
        <dbReference type="ARBA" id="ARBA00022801"/>
    </source>
</evidence>
<dbReference type="InterPro" id="IPR013785">
    <property type="entry name" value="Aldolase_TIM"/>
</dbReference>
<evidence type="ECO:0000256" key="5">
    <source>
        <dbReference type="ARBA" id="ARBA00023295"/>
    </source>
</evidence>
<evidence type="ECO:0000313" key="10">
    <source>
        <dbReference type="Proteomes" id="UP000757103"/>
    </source>
</evidence>
<feature type="domain" description="Glycosyl-hydrolase 97 N-terminal" evidence="7">
    <location>
        <begin position="9"/>
        <end position="246"/>
    </location>
</feature>
<dbReference type="Pfam" id="PF14508">
    <property type="entry name" value="GH97_N"/>
    <property type="match status" value="1"/>
</dbReference>
<dbReference type="PANTHER" id="PTHR35803:SF2">
    <property type="entry name" value="RETAINING ALPHA-GALACTOSIDASE"/>
    <property type="match status" value="1"/>
</dbReference>
<dbReference type="InterPro" id="IPR052720">
    <property type="entry name" value="Glycosyl_hydrolase_97"/>
</dbReference>
<dbReference type="Gene3D" id="2.60.40.1180">
    <property type="entry name" value="Golgi alpha-mannosidase II"/>
    <property type="match status" value="1"/>
</dbReference>
<evidence type="ECO:0000313" key="9">
    <source>
        <dbReference type="EMBL" id="HJG88639.1"/>
    </source>
</evidence>
<dbReference type="SUPFAM" id="SSF51445">
    <property type="entry name" value="(Trans)glycosidases"/>
    <property type="match status" value="1"/>
</dbReference>
<dbReference type="RefSeq" id="WP_273305691.1">
    <property type="nucleotide sequence ID" value="NZ_DYUD01000014.1"/>
</dbReference>
<evidence type="ECO:0000256" key="2">
    <source>
        <dbReference type="ARBA" id="ARBA00011245"/>
    </source>
</evidence>
<dbReference type="EMBL" id="DYUD01000014">
    <property type="protein sequence ID" value="HJG88639.1"/>
    <property type="molecule type" value="Genomic_DNA"/>
</dbReference>
<evidence type="ECO:0000259" key="7">
    <source>
        <dbReference type="Pfam" id="PF14508"/>
    </source>
</evidence>
<keyword evidence="4" id="KW-0106">Calcium</keyword>
<comment type="caution">
    <text evidence="9">The sequence shown here is derived from an EMBL/GenBank/DDBJ whole genome shotgun (WGS) entry which is preliminary data.</text>
</comment>
<dbReference type="InterPro" id="IPR013780">
    <property type="entry name" value="Glyco_hydro_b"/>
</dbReference>
<evidence type="ECO:0000256" key="4">
    <source>
        <dbReference type="ARBA" id="ARBA00022837"/>
    </source>
</evidence>